<proteinExistence type="predicted"/>
<keyword evidence="1" id="KW-0812">Transmembrane</keyword>
<keyword evidence="1" id="KW-0472">Membrane</keyword>
<accession>A0A8J3QM21</accession>
<sequence length="178" mass="18992">MSGLQQGLITGTIAVLVLVWVIRRQMTERRLSTTRMLTIPVLLVLIGLVEDRTMFDRLNSPTAILLLVGGVLIGAIGGVARAASQRLIWRDGVVYTRGTGWTMALWVATVLVRVGMAALGSALHAPEGTGEILLFLGVTLVVQNLMLARRAGLPILGAAQAARQSVPVTTGSSRFPRN</sequence>
<keyword evidence="3" id="KW-1185">Reference proteome</keyword>
<dbReference type="InterPro" id="IPR058247">
    <property type="entry name" value="DUF1453"/>
</dbReference>
<dbReference type="Pfam" id="PF07301">
    <property type="entry name" value="DUF1453"/>
    <property type="match status" value="1"/>
</dbReference>
<gene>
    <name evidence="2" type="ORF">Raf01_12530</name>
</gene>
<protein>
    <recommendedName>
        <fullName evidence="4">DUF1453 domain-containing protein</fullName>
    </recommendedName>
</protein>
<organism evidence="2 3">
    <name type="scientific">Rugosimonospora africana</name>
    <dbReference type="NCBI Taxonomy" id="556532"/>
    <lineage>
        <taxon>Bacteria</taxon>
        <taxon>Bacillati</taxon>
        <taxon>Actinomycetota</taxon>
        <taxon>Actinomycetes</taxon>
        <taxon>Micromonosporales</taxon>
        <taxon>Micromonosporaceae</taxon>
        <taxon>Rugosimonospora</taxon>
    </lineage>
</organism>
<evidence type="ECO:0000256" key="1">
    <source>
        <dbReference type="SAM" id="Phobius"/>
    </source>
</evidence>
<feature type="transmembrane region" description="Helical" evidence="1">
    <location>
        <begin position="34"/>
        <end position="50"/>
    </location>
</feature>
<dbReference type="AlphaFoldDB" id="A0A8J3QM21"/>
<evidence type="ECO:0008006" key="4">
    <source>
        <dbReference type="Google" id="ProtNLM"/>
    </source>
</evidence>
<name>A0A8J3QM21_9ACTN</name>
<reference evidence="2" key="1">
    <citation type="submission" date="2021-01" db="EMBL/GenBank/DDBJ databases">
        <title>Whole genome shotgun sequence of Rugosimonospora africana NBRC 104875.</title>
        <authorList>
            <person name="Komaki H."/>
            <person name="Tamura T."/>
        </authorList>
    </citation>
    <scope>NUCLEOTIDE SEQUENCE</scope>
    <source>
        <strain evidence="2">NBRC 104875</strain>
    </source>
</reference>
<dbReference type="EMBL" id="BONZ01000013">
    <property type="protein sequence ID" value="GIH13081.1"/>
    <property type="molecule type" value="Genomic_DNA"/>
</dbReference>
<feature type="transmembrane region" description="Helical" evidence="1">
    <location>
        <begin position="104"/>
        <end position="126"/>
    </location>
</feature>
<evidence type="ECO:0000313" key="3">
    <source>
        <dbReference type="Proteomes" id="UP000642748"/>
    </source>
</evidence>
<feature type="transmembrane region" description="Helical" evidence="1">
    <location>
        <begin position="132"/>
        <end position="148"/>
    </location>
</feature>
<feature type="transmembrane region" description="Helical" evidence="1">
    <location>
        <begin position="6"/>
        <end position="22"/>
    </location>
</feature>
<dbReference type="Proteomes" id="UP000642748">
    <property type="component" value="Unassembled WGS sequence"/>
</dbReference>
<keyword evidence="1" id="KW-1133">Transmembrane helix</keyword>
<feature type="transmembrane region" description="Helical" evidence="1">
    <location>
        <begin position="62"/>
        <end position="83"/>
    </location>
</feature>
<evidence type="ECO:0000313" key="2">
    <source>
        <dbReference type="EMBL" id="GIH13081.1"/>
    </source>
</evidence>
<comment type="caution">
    <text evidence="2">The sequence shown here is derived from an EMBL/GenBank/DDBJ whole genome shotgun (WGS) entry which is preliminary data.</text>
</comment>
<dbReference type="RefSeq" id="WP_203916773.1">
    <property type="nucleotide sequence ID" value="NZ_BONZ01000013.1"/>
</dbReference>